<dbReference type="SUPFAM" id="SSF111369">
    <property type="entry name" value="HlyD-like secretion proteins"/>
    <property type="match status" value="1"/>
</dbReference>
<evidence type="ECO:0000313" key="3">
    <source>
        <dbReference type="Proteomes" id="UP000463961"/>
    </source>
</evidence>
<reference evidence="3" key="1">
    <citation type="submission" date="2020-01" db="EMBL/GenBank/DDBJ databases">
        <title>Phosphoaccumulans saitamaens gen. nov., sp. nov., a polyphosphate accumulating bacterium isolated from surface river water.</title>
        <authorList>
            <person name="Watanabe K."/>
            <person name="Suda W."/>
        </authorList>
    </citation>
    <scope>NUCLEOTIDE SEQUENCE [LARGE SCALE GENOMIC DNA]</scope>
    <source>
        <strain evidence="3">ICHIAU1</strain>
    </source>
</reference>
<dbReference type="GO" id="GO:0060003">
    <property type="term" value="P:copper ion export"/>
    <property type="evidence" value="ECO:0007669"/>
    <property type="project" value="TreeGrafter"/>
</dbReference>
<keyword evidence="1" id="KW-0813">Transport</keyword>
<dbReference type="EMBL" id="AP022345">
    <property type="protein sequence ID" value="BBU69078.1"/>
    <property type="molecule type" value="Genomic_DNA"/>
</dbReference>
<dbReference type="PANTHER" id="PTHR30097:SF4">
    <property type="entry name" value="SLR6042 PROTEIN"/>
    <property type="match status" value="1"/>
</dbReference>
<dbReference type="Gene3D" id="2.40.420.20">
    <property type="match status" value="1"/>
</dbReference>
<dbReference type="GO" id="GO:0030288">
    <property type="term" value="C:outer membrane-bounded periplasmic space"/>
    <property type="evidence" value="ECO:0007669"/>
    <property type="project" value="TreeGrafter"/>
</dbReference>
<dbReference type="AlphaFoldDB" id="A0A679I3X8"/>
<keyword evidence="3" id="KW-1185">Reference proteome</keyword>
<gene>
    <name evidence="2" type="ORF">ICHIAU1_13610</name>
</gene>
<dbReference type="PANTHER" id="PTHR30097">
    <property type="entry name" value="CATION EFFLUX SYSTEM PROTEIN CUSB"/>
    <property type="match status" value="1"/>
</dbReference>
<evidence type="ECO:0000313" key="2">
    <source>
        <dbReference type="EMBL" id="BBU69078.1"/>
    </source>
</evidence>
<dbReference type="Proteomes" id="UP000463961">
    <property type="component" value="Chromosome"/>
</dbReference>
<sequence>MKSTYTKILTVTILLTATSMVLAGGNHAENNATNEQTTSVVRPYRLSDGSVIIPKQTQRQLNIRTTRSVYGDYPKTVELAGKIIPDPNYGGKVQSMIAGRITPPPNGFPTPGESVHKGQLLAYITPDVGPKGMRSLAESRLKRLQALSDTVPRKTLEEAQAAVANEELRASVDGIISTTGIVSGQVVDARQTIFEITNADRFMVEAIAYDTFLLDNIQSANITEGDRQIPLKLLGTARNLREQALPITFVASEGGALPLAIGQAVRIFVQTKQTQQGYQVPASALVKDSANQSIIWVKESPIKYLARTVTILPLDGTSVVVNGLENGDIVVSQSASLVNQIR</sequence>
<dbReference type="GO" id="GO:0015679">
    <property type="term" value="P:plasma membrane copper ion transport"/>
    <property type="evidence" value="ECO:0007669"/>
    <property type="project" value="TreeGrafter"/>
</dbReference>
<dbReference type="InterPro" id="IPR051909">
    <property type="entry name" value="MFP_Cation_Efflux"/>
</dbReference>
<dbReference type="RefSeq" id="WP_162050174.1">
    <property type="nucleotide sequence ID" value="NZ_AP019011.1"/>
</dbReference>
<accession>A0A679I3X8</accession>
<dbReference type="OrthoDB" id="7059230at2"/>
<dbReference type="GO" id="GO:0046914">
    <property type="term" value="F:transition metal ion binding"/>
    <property type="evidence" value="ECO:0007669"/>
    <property type="project" value="TreeGrafter"/>
</dbReference>
<name>A0A679I3X8_9RHOO</name>
<proteinExistence type="predicted"/>
<protein>
    <submittedName>
        <fullName evidence="2">Uncharacterized protein</fullName>
    </submittedName>
</protein>
<organism evidence="2 3">
    <name type="scientific">Fluviibacter phosphoraccumulans</name>
    <dbReference type="NCBI Taxonomy" id="1751046"/>
    <lineage>
        <taxon>Bacteria</taxon>
        <taxon>Pseudomonadati</taxon>
        <taxon>Pseudomonadota</taxon>
        <taxon>Betaproteobacteria</taxon>
        <taxon>Rhodocyclales</taxon>
        <taxon>Fluviibacteraceae</taxon>
        <taxon>Fluviibacter</taxon>
    </lineage>
</organism>
<evidence type="ECO:0000256" key="1">
    <source>
        <dbReference type="ARBA" id="ARBA00022448"/>
    </source>
</evidence>